<feature type="region of interest" description="Disordered" evidence="1">
    <location>
        <begin position="483"/>
        <end position="502"/>
    </location>
</feature>
<accession>A0A9W8IF79</accession>
<dbReference type="Proteomes" id="UP001140074">
    <property type="component" value="Unassembled WGS sequence"/>
</dbReference>
<comment type="caution">
    <text evidence="3">The sequence shown here is derived from an EMBL/GenBank/DDBJ whole genome shotgun (WGS) entry which is preliminary data.</text>
</comment>
<sequence>MSISIGGYSTLLFGVGLVALVASCLQIVVYTKAAHELRQLASIQGSTVSWVYGVSISPVVVVHMAIVVSSMTLVVTAVFTGLDLAGMIVLRSRMWRHFSTCNTKRYMASACGQAWWPPLASNSAVGQWPADDKAYEYEMTAADMDIAWWQRWVFLEELVFAVQRNLAFIRLAAAMLLAMLWAPTVVQLVIVSMAGRCHTVASAVADEEAIEACDLMRKGTIGAIATWACWTVLAALLVSFNTNPCNSRPQLSSLPFVRVPMPNVGCDPSGCRTSISLPLGQKQQQQQQRYMGKGGMLPVQQALGQAAQHHQFQQQQPQQLGGYQAYQHKPHGPAPGGLGQKKLPSSSYRSSWSYMDKGSIMSDSCKGDNQSINQQQPPSKPSILLHPQNMVHQFYHLQNQQFQSLHQIQQASRMSEERLHIRHHQQLANHKAVQRQLSLTLQGRSMSEQSLDMESVPAMNTEFDNTRQEGHAHIQRQHLQMLHHARSGAGQQHRPVRGASVSGERTLQSLTSFGHHNNPGPGSEEMDGDKSSKRNTIG</sequence>
<keyword evidence="4" id="KW-1185">Reference proteome</keyword>
<feature type="region of interest" description="Disordered" evidence="1">
    <location>
        <begin position="304"/>
        <end position="380"/>
    </location>
</feature>
<evidence type="ECO:0000256" key="1">
    <source>
        <dbReference type="SAM" id="MobiDB-lite"/>
    </source>
</evidence>
<dbReference type="AlphaFoldDB" id="A0A9W8IF79"/>
<feature type="compositionally biased region" description="Low complexity" evidence="1">
    <location>
        <begin position="304"/>
        <end position="327"/>
    </location>
</feature>
<feature type="transmembrane region" description="Helical" evidence="2">
    <location>
        <begin position="50"/>
        <end position="67"/>
    </location>
</feature>
<feature type="region of interest" description="Disordered" evidence="1">
    <location>
        <begin position="510"/>
        <end position="538"/>
    </location>
</feature>
<name>A0A9W8IF79_9FUNG</name>
<proteinExistence type="predicted"/>
<feature type="compositionally biased region" description="Low complexity" evidence="1">
    <location>
        <begin position="345"/>
        <end position="354"/>
    </location>
</feature>
<evidence type="ECO:0000313" key="3">
    <source>
        <dbReference type="EMBL" id="KAJ2861671.1"/>
    </source>
</evidence>
<keyword evidence="2" id="KW-1133">Transmembrane helix</keyword>
<keyword evidence="2" id="KW-0812">Transmembrane</keyword>
<evidence type="ECO:0000313" key="4">
    <source>
        <dbReference type="Proteomes" id="UP001140074"/>
    </source>
</evidence>
<feature type="transmembrane region" description="Helical" evidence="2">
    <location>
        <begin position="73"/>
        <end position="90"/>
    </location>
</feature>
<feature type="transmembrane region" description="Helical" evidence="2">
    <location>
        <begin position="168"/>
        <end position="190"/>
    </location>
</feature>
<feature type="compositionally biased region" description="Polar residues" evidence="1">
    <location>
        <begin position="367"/>
        <end position="377"/>
    </location>
</feature>
<protein>
    <submittedName>
        <fullName evidence="3">Uncharacterized protein</fullName>
    </submittedName>
</protein>
<organism evidence="3 4">
    <name type="scientific">Coemansia aciculifera</name>
    <dbReference type="NCBI Taxonomy" id="417176"/>
    <lineage>
        <taxon>Eukaryota</taxon>
        <taxon>Fungi</taxon>
        <taxon>Fungi incertae sedis</taxon>
        <taxon>Zoopagomycota</taxon>
        <taxon>Kickxellomycotina</taxon>
        <taxon>Kickxellomycetes</taxon>
        <taxon>Kickxellales</taxon>
        <taxon>Kickxellaceae</taxon>
        <taxon>Coemansia</taxon>
    </lineage>
</organism>
<gene>
    <name evidence="3" type="ORF">GGH94_004751</name>
</gene>
<feature type="transmembrane region" description="Helical" evidence="2">
    <location>
        <begin position="6"/>
        <end position="29"/>
    </location>
</feature>
<reference evidence="3" key="1">
    <citation type="submission" date="2022-07" db="EMBL/GenBank/DDBJ databases">
        <title>Phylogenomic reconstructions and comparative analyses of Kickxellomycotina fungi.</title>
        <authorList>
            <person name="Reynolds N.K."/>
            <person name="Stajich J.E."/>
            <person name="Barry K."/>
            <person name="Grigoriev I.V."/>
            <person name="Crous P."/>
            <person name="Smith M.E."/>
        </authorList>
    </citation>
    <scope>NUCLEOTIDE SEQUENCE</scope>
    <source>
        <strain evidence="3">RSA 476</strain>
    </source>
</reference>
<keyword evidence="2" id="KW-0472">Membrane</keyword>
<evidence type="ECO:0000256" key="2">
    <source>
        <dbReference type="SAM" id="Phobius"/>
    </source>
</evidence>
<dbReference type="EMBL" id="JANBUY010000209">
    <property type="protein sequence ID" value="KAJ2861671.1"/>
    <property type="molecule type" value="Genomic_DNA"/>
</dbReference>